<evidence type="ECO:0000256" key="7">
    <source>
        <dbReference type="ARBA" id="ARBA00023141"/>
    </source>
</evidence>
<dbReference type="EC" id="4.1.1.48" evidence="9"/>
<dbReference type="HAMAP" id="MF_00134_B">
    <property type="entry name" value="IGPS_B"/>
    <property type="match status" value="1"/>
</dbReference>
<evidence type="ECO:0000313" key="12">
    <source>
        <dbReference type="EMBL" id="QPS01578.1"/>
    </source>
</evidence>
<dbReference type="RefSeq" id="WP_060777601.1">
    <property type="nucleotide sequence ID" value="NZ_CAJHLF010000001.1"/>
</dbReference>
<keyword evidence="4 9" id="KW-0028">Amino-acid biosynthesis</keyword>
<protein>
    <recommendedName>
        <fullName evidence="9">Indole-3-glycerol phosphate synthase</fullName>
        <shortName evidence="9">IGPS</shortName>
        <ecNumber evidence="9">4.1.1.48</ecNumber>
    </recommendedName>
</protein>
<dbReference type="CDD" id="cd00331">
    <property type="entry name" value="IGPS"/>
    <property type="match status" value="1"/>
</dbReference>
<evidence type="ECO:0000256" key="2">
    <source>
        <dbReference type="ARBA" id="ARBA00004696"/>
    </source>
</evidence>
<dbReference type="PANTHER" id="PTHR22854:SF2">
    <property type="entry name" value="INDOLE-3-GLYCEROL-PHOSPHATE SYNTHASE"/>
    <property type="match status" value="1"/>
</dbReference>
<dbReference type="EMBL" id="JAOTML010000005">
    <property type="protein sequence ID" value="MCY3053393.1"/>
    <property type="molecule type" value="Genomic_DNA"/>
</dbReference>
<comment type="similarity">
    <text evidence="3 9">Belongs to the TrpC family.</text>
</comment>
<dbReference type="InterPro" id="IPR013785">
    <property type="entry name" value="Aldolase_TIM"/>
</dbReference>
<name>A0A0X8FD18_9LACT</name>
<evidence type="ECO:0000256" key="4">
    <source>
        <dbReference type="ARBA" id="ARBA00022605"/>
    </source>
</evidence>
<dbReference type="GeneID" id="35767157"/>
<dbReference type="PANTHER" id="PTHR22854">
    <property type="entry name" value="TRYPTOPHAN BIOSYNTHESIS PROTEIN"/>
    <property type="match status" value="1"/>
</dbReference>
<dbReference type="Pfam" id="PF00218">
    <property type="entry name" value="IGPS"/>
    <property type="match status" value="1"/>
</dbReference>
<proteinExistence type="inferred from homology"/>
<evidence type="ECO:0000256" key="9">
    <source>
        <dbReference type="HAMAP-Rule" id="MF_00134"/>
    </source>
</evidence>
<dbReference type="KEGG" id="aun:AWM73_00630"/>
<keyword evidence="6 9" id="KW-0822">Tryptophan biosynthesis</keyword>
<dbReference type="OrthoDB" id="9804217at2"/>
<comment type="pathway">
    <text evidence="2 9">Amino-acid biosynthesis; L-tryptophan biosynthesis; L-tryptophan from chorismate: step 4/5.</text>
</comment>
<gene>
    <name evidence="9 12" type="primary">trpC</name>
    <name evidence="12" type="ORF">I6G68_00390</name>
    <name evidence="11" type="ORF">ODY43_05240</name>
</gene>
<accession>A0A0X8FD18</accession>
<keyword evidence="7 9" id="KW-0057">Aromatic amino acid biosynthesis</keyword>
<evidence type="ECO:0000313" key="14">
    <source>
        <dbReference type="Proteomes" id="UP001069145"/>
    </source>
</evidence>
<reference evidence="11" key="2">
    <citation type="submission" date="2022-09" db="EMBL/GenBank/DDBJ databases">
        <title>Aerococcus urinae taxonomy study.</title>
        <authorList>
            <person name="Christensen J."/>
            <person name="Senneby E."/>
        </authorList>
    </citation>
    <scope>NUCLEOTIDE SEQUENCE</scope>
    <source>
        <strain evidence="11">NLD-066-U95</strain>
    </source>
</reference>
<dbReference type="UniPathway" id="UPA00035">
    <property type="reaction ID" value="UER00043"/>
</dbReference>
<keyword evidence="5 9" id="KW-0210">Decarboxylase</keyword>
<evidence type="ECO:0000256" key="1">
    <source>
        <dbReference type="ARBA" id="ARBA00001633"/>
    </source>
</evidence>
<dbReference type="InterPro" id="IPR011060">
    <property type="entry name" value="RibuloseP-bd_barrel"/>
</dbReference>
<evidence type="ECO:0000256" key="6">
    <source>
        <dbReference type="ARBA" id="ARBA00022822"/>
    </source>
</evidence>
<dbReference type="SUPFAM" id="SSF51366">
    <property type="entry name" value="Ribulose-phoshate binding barrel"/>
    <property type="match status" value="1"/>
</dbReference>
<keyword evidence="8 9" id="KW-0456">Lyase</keyword>
<dbReference type="InterPro" id="IPR013798">
    <property type="entry name" value="Indole-3-glycerol_P_synth_dom"/>
</dbReference>
<evidence type="ECO:0000256" key="8">
    <source>
        <dbReference type="ARBA" id="ARBA00023239"/>
    </source>
</evidence>
<dbReference type="GO" id="GO:0004640">
    <property type="term" value="F:phosphoribosylanthranilate isomerase activity"/>
    <property type="evidence" value="ECO:0007669"/>
    <property type="project" value="TreeGrafter"/>
</dbReference>
<dbReference type="InterPro" id="IPR001468">
    <property type="entry name" value="Indole-3-GlycerolPSynthase_CS"/>
</dbReference>
<dbReference type="Proteomes" id="UP001069145">
    <property type="component" value="Unassembled WGS sequence"/>
</dbReference>
<dbReference type="PROSITE" id="PS00614">
    <property type="entry name" value="IGPS"/>
    <property type="match status" value="1"/>
</dbReference>
<evidence type="ECO:0000313" key="13">
    <source>
        <dbReference type="Proteomes" id="UP000594771"/>
    </source>
</evidence>
<dbReference type="GO" id="GO:0004425">
    <property type="term" value="F:indole-3-glycerol-phosphate synthase activity"/>
    <property type="evidence" value="ECO:0007669"/>
    <property type="project" value="UniProtKB-UniRule"/>
</dbReference>
<sequence>MILQQLALHSKERVQASKAKLPFEAIKDRALTLAKGQPIFEQALAKEGLSIIAEIKKASPSKGVISPDFPYLDIAKRYQDSQVDAISVLTEPKWFLGSKEIFEEIRQSVSLPMLRKDFTVDPYQIYQAKVMGANAVLIICSLLDGQADQLESYLSICNDLGLSALVETHNREEIDLALACGAKIIGVNNRNLKDFSVDFNHAAELRSQIPDSVLFVAESGVRGPEDIKSLIEIGADAVLVGEALMRQADPSDLIQAFRKASHHAKA</sequence>
<organism evidence="12 13">
    <name type="scientific">Aerococcus urinae</name>
    <dbReference type="NCBI Taxonomy" id="1376"/>
    <lineage>
        <taxon>Bacteria</taxon>
        <taxon>Bacillati</taxon>
        <taxon>Bacillota</taxon>
        <taxon>Bacilli</taxon>
        <taxon>Lactobacillales</taxon>
        <taxon>Aerococcaceae</taxon>
        <taxon>Aerococcus</taxon>
    </lineage>
</organism>
<evidence type="ECO:0000256" key="5">
    <source>
        <dbReference type="ARBA" id="ARBA00022793"/>
    </source>
</evidence>
<evidence type="ECO:0000259" key="10">
    <source>
        <dbReference type="Pfam" id="PF00218"/>
    </source>
</evidence>
<feature type="domain" description="Indole-3-glycerol phosphate synthase" evidence="10">
    <location>
        <begin position="3"/>
        <end position="255"/>
    </location>
</feature>
<keyword evidence="14" id="KW-1185">Reference proteome</keyword>
<dbReference type="Gene3D" id="3.20.20.70">
    <property type="entry name" value="Aldolase class I"/>
    <property type="match status" value="1"/>
</dbReference>
<evidence type="ECO:0000256" key="3">
    <source>
        <dbReference type="ARBA" id="ARBA00008737"/>
    </source>
</evidence>
<dbReference type="EMBL" id="CP065662">
    <property type="protein sequence ID" value="QPS01578.1"/>
    <property type="molecule type" value="Genomic_DNA"/>
</dbReference>
<dbReference type="Proteomes" id="UP000594771">
    <property type="component" value="Chromosome"/>
</dbReference>
<comment type="catalytic activity">
    <reaction evidence="1 9">
        <text>1-(2-carboxyphenylamino)-1-deoxy-D-ribulose 5-phosphate + H(+) = (1S,2R)-1-C-(indol-3-yl)glycerol 3-phosphate + CO2 + H2O</text>
        <dbReference type="Rhea" id="RHEA:23476"/>
        <dbReference type="ChEBI" id="CHEBI:15377"/>
        <dbReference type="ChEBI" id="CHEBI:15378"/>
        <dbReference type="ChEBI" id="CHEBI:16526"/>
        <dbReference type="ChEBI" id="CHEBI:58613"/>
        <dbReference type="ChEBI" id="CHEBI:58866"/>
        <dbReference type="EC" id="4.1.1.48"/>
    </reaction>
</comment>
<dbReference type="GO" id="GO:0000162">
    <property type="term" value="P:L-tryptophan biosynthetic process"/>
    <property type="evidence" value="ECO:0007669"/>
    <property type="project" value="UniProtKB-UniRule"/>
</dbReference>
<evidence type="ECO:0000313" key="11">
    <source>
        <dbReference type="EMBL" id="MCY3053393.1"/>
    </source>
</evidence>
<dbReference type="FunFam" id="3.20.20.70:FF:000024">
    <property type="entry name" value="Indole-3-glycerol phosphate synthase"/>
    <property type="match status" value="1"/>
</dbReference>
<dbReference type="InterPro" id="IPR045186">
    <property type="entry name" value="Indole-3-glycerol_P_synth"/>
</dbReference>
<dbReference type="NCBIfam" id="NF001377">
    <property type="entry name" value="PRK00278.2-4"/>
    <property type="match status" value="1"/>
</dbReference>
<reference evidence="12 13" key="1">
    <citation type="submission" date="2020-12" db="EMBL/GenBank/DDBJ databases">
        <title>FDA dAtabase for Regulatory Grade micrObial Sequences (FDA-ARGOS): Supporting development and validation of Infectious Disease Dx tests.</title>
        <authorList>
            <person name="Sproer C."/>
            <person name="Gronow S."/>
            <person name="Severitt S."/>
            <person name="Schroder I."/>
            <person name="Tallon L."/>
            <person name="Sadzewicz L."/>
            <person name="Zhao X."/>
            <person name="Boylan J."/>
            <person name="Ott S."/>
            <person name="Bowen H."/>
            <person name="Vavikolanu K."/>
            <person name="Mehta A."/>
            <person name="Aluvathingal J."/>
            <person name="Nadendla S."/>
            <person name="Lowell S."/>
            <person name="Myers T."/>
            <person name="Yan Y."/>
            <person name="Sichtig H."/>
        </authorList>
    </citation>
    <scope>NUCLEOTIDE SEQUENCE [LARGE SCALE GENOMIC DNA]</scope>
    <source>
        <strain evidence="12 13">FDAARGOS_911</strain>
    </source>
</reference>
<dbReference type="AlphaFoldDB" id="A0A0X8FD18"/>